<feature type="domain" description="Pirin N-terminal" evidence="4">
    <location>
        <begin position="31"/>
        <end position="123"/>
    </location>
</feature>
<dbReference type="PANTHER" id="PTHR13903:SF8">
    <property type="entry name" value="PIRIN"/>
    <property type="match status" value="1"/>
</dbReference>
<organism evidence="6 7">
    <name type="scientific">BD1-7 clade bacterium</name>
    <dbReference type="NCBI Taxonomy" id="2029982"/>
    <lineage>
        <taxon>Bacteria</taxon>
        <taxon>Pseudomonadati</taxon>
        <taxon>Pseudomonadota</taxon>
        <taxon>Gammaproteobacteria</taxon>
        <taxon>Cellvibrionales</taxon>
        <taxon>Spongiibacteraceae</taxon>
        <taxon>BD1-7 clade</taxon>
    </lineage>
</organism>
<dbReference type="CDD" id="cd02909">
    <property type="entry name" value="cupin_pirin_N"/>
    <property type="match status" value="1"/>
</dbReference>
<feature type="binding site" evidence="2">
    <location>
        <position position="107"/>
    </location>
    <ligand>
        <name>Fe cation</name>
        <dbReference type="ChEBI" id="CHEBI:24875"/>
    </ligand>
</feature>
<evidence type="ECO:0000256" key="3">
    <source>
        <dbReference type="RuleBase" id="RU003457"/>
    </source>
</evidence>
<dbReference type="GO" id="GO:0046872">
    <property type="term" value="F:metal ion binding"/>
    <property type="evidence" value="ECO:0007669"/>
    <property type="project" value="UniProtKB-KW"/>
</dbReference>
<proteinExistence type="inferred from homology"/>
<keyword evidence="2" id="KW-0408">Iron</keyword>
<evidence type="ECO:0000256" key="2">
    <source>
        <dbReference type="PIRSR" id="PIRSR006232-1"/>
    </source>
</evidence>
<sequence length="300" mass="32451">MSIQVRTLQQAHQAMLSQDGDGVIIHRLAGRHLNRVLDPFLLIDEINSDNAKDYIGGFPEHPHRGFETITYVKAGLIRHSDHMGNEGVIGPGDVQWMKAGAGIVHSEMPEQQDGLLHGFQIWLNLPANEKMQAPDYRDITADSIPSLTLQNGGMIKVIAGDLAIDAKQLSGSMPKRTTTPLIADIELTANQTIQLTFEQALSATALVYKGSTSDLNTRQAGIYSHGESLTLNAGNEGASILLLAGLPLAEPIAQYGPFVMNSTNEIEQTLRDYQSGAFLSPALHQKEVATRAPKEPATTA</sequence>
<dbReference type="PANTHER" id="PTHR13903">
    <property type="entry name" value="PIRIN-RELATED"/>
    <property type="match status" value="1"/>
</dbReference>
<keyword evidence="6" id="KW-0560">Oxidoreductase</keyword>
<dbReference type="InterPro" id="IPR008778">
    <property type="entry name" value="Pirin_C_dom"/>
</dbReference>
<feature type="binding site" evidence="2">
    <location>
        <position position="63"/>
    </location>
    <ligand>
        <name>Fe cation</name>
        <dbReference type="ChEBI" id="CHEBI:24875"/>
    </ligand>
</feature>
<dbReference type="AlphaFoldDB" id="A0A5S9Q5L2"/>
<comment type="cofactor">
    <cofactor evidence="2">
        <name>Fe cation</name>
        <dbReference type="ChEBI" id="CHEBI:24875"/>
    </cofactor>
    <text evidence="2">Binds 1 Fe cation per subunit.</text>
</comment>
<evidence type="ECO:0000259" key="4">
    <source>
        <dbReference type="Pfam" id="PF02678"/>
    </source>
</evidence>
<dbReference type="EC" id="1.13.11.24" evidence="6"/>
<dbReference type="EMBL" id="CACSIO010000013">
    <property type="protein sequence ID" value="CAA0112332.1"/>
    <property type="molecule type" value="Genomic_DNA"/>
</dbReference>
<dbReference type="InterPro" id="IPR012093">
    <property type="entry name" value="Pirin"/>
</dbReference>
<evidence type="ECO:0000313" key="7">
    <source>
        <dbReference type="Proteomes" id="UP000441399"/>
    </source>
</evidence>
<dbReference type="PIRSF" id="PIRSF006232">
    <property type="entry name" value="Pirin"/>
    <property type="match status" value="1"/>
</dbReference>
<accession>A0A5S9Q5L2</accession>
<evidence type="ECO:0000313" key="6">
    <source>
        <dbReference type="EMBL" id="CAA0112332.1"/>
    </source>
</evidence>
<protein>
    <submittedName>
        <fullName evidence="6">Quercetin 2,3-dioxygenase</fullName>
        <ecNumber evidence="6">1.13.11.24</ecNumber>
    </submittedName>
</protein>
<dbReference type="InterPro" id="IPR014710">
    <property type="entry name" value="RmlC-like_jellyroll"/>
</dbReference>
<evidence type="ECO:0000256" key="1">
    <source>
        <dbReference type="ARBA" id="ARBA00008416"/>
    </source>
</evidence>
<dbReference type="InterPro" id="IPR003829">
    <property type="entry name" value="Pirin_N_dom"/>
</dbReference>
<keyword evidence="7" id="KW-1185">Reference proteome</keyword>
<dbReference type="InterPro" id="IPR011051">
    <property type="entry name" value="RmlC_Cupin_sf"/>
</dbReference>
<gene>
    <name evidence="6" type="ORF">OPDIPICF_04635</name>
</gene>
<dbReference type="Proteomes" id="UP000441399">
    <property type="component" value="Unassembled WGS sequence"/>
</dbReference>
<feature type="binding site" evidence="2">
    <location>
        <position position="61"/>
    </location>
    <ligand>
        <name>Fe cation</name>
        <dbReference type="ChEBI" id="CHEBI:24875"/>
    </ligand>
</feature>
<dbReference type="Gene3D" id="2.60.120.10">
    <property type="entry name" value="Jelly Rolls"/>
    <property type="match status" value="2"/>
</dbReference>
<dbReference type="GO" id="GO:0008127">
    <property type="term" value="F:quercetin 2,3-dioxygenase activity"/>
    <property type="evidence" value="ECO:0007669"/>
    <property type="project" value="UniProtKB-EC"/>
</dbReference>
<keyword evidence="6" id="KW-0223">Dioxygenase</keyword>
<dbReference type="Pfam" id="PF05726">
    <property type="entry name" value="Pirin_C"/>
    <property type="match status" value="1"/>
</dbReference>
<feature type="domain" description="Pirin C-terminal" evidence="5">
    <location>
        <begin position="183"/>
        <end position="278"/>
    </location>
</feature>
<dbReference type="OrthoDB" id="9780903at2"/>
<evidence type="ECO:0000259" key="5">
    <source>
        <dbReference type="Pfam" id="PF05726"/>
    </source>
</evidence>
<feature type="binding site" evidence="2">
    <location>
        <position position="105"/>
    </location>
    <ligand>
        <name>Fe cation</name>
        <dbReference type="ChEBI" id="CHEBI:24875"/>
    </ligand>
</feature>
<name>A0A5S9Q5L2_9GAMM</name>
<keyword evidence="2" id="KW-0479">Metal-binding</keyword>
<dbReference type="Pfam" id="PF02678">
    <property type="entry name" value="Pirin"/>
    <property type="match status" value="1"/>
</dbReference>
<reference evidence="6 7" key="1">
    <citation type="submission" date="2019-11" db="EMBL/GenBank/DDBJ databases">
        <authorList>
            <person name="Holert J."/>
        </authorList>
    </citation>
    <scope>NUCLEOTIDE SEQUENCE [LARGE SCALE GENOMIC DNA]</scope>
    <source>
        <strain evidence="6">SB11_3</strain>
    </source>
</reference>
<dbReference type="SUPFAM" id="SSF51182">
    <property type="entry name" value="RmlC-like cupins"/>
    <property type="match status" value="1"/>
</dbReference>
<comment type="similarity">
    <text evidence="1 3">Belongs to the pirin family.</text>
</comment>